<evidence type="ECO:0000313" key="3">
    <source>
        <dbReference type="Proteomes" id="UP000246121"/>
    </source>
</evidence>
<feature type="coiled-coil region" evidence="1">
    <location>
        <begin position="70"/>
        <end position="107"/>
    </location>
</feature>
<dbReference type="VEuPathDB" id="TriTrypDB:TcBrA4_0124360"/>
<dbReference type="EMBL" id="PRFA01000007">
    <property type="protein sequence ID" value="PWV00199.1"/>
    <property type="molecule type" value="Genomic_DNA"/>
</dbReference>
<comment type="caution">
    <text evidence="2">The sequence shown here is derived from an EMBL/GenBank/DDBJ whole genome shotgun (WGS) entry which is preliminary data.</text>
</comment>
<dbReference type="Proteomes" id="UP000246121">
    <property type="component" value="Unassembled WGS sequence"/>
</dbReference>
<protein>
    <submittedName>
        <fullName evidence="2">Uncharacterized protein</fullName>
    </submittedName>
</protein>
<dbReference type="VEuPathDB" id="TriTrypDB:C4B63_7g253"/>
<evidence type="ECO:0000313" key="2">
    <source>
        <dbReference type="EMBL" id="PWV00199.1"/>
    </source>
</evidence>
<dbReference type="VEuPathDB" id="TriTrypDB:BCY84_20641"/>
<feature type="coiled-coil region" evidence="1">
    <location>
        <begin position="133"/>
        <end position="160"/>
    </location>
</feature>
<sequence>MDSELFALDGEGSRARQSEYVDMTLVHVGMKLRDMGIAFEDMELATVPTQFAEQLLSYIEAFEERESAIRAATTEHRAQLEQEQKRLESLQEATEKARGEVAILSERISSALSACRSEEKLEAQHRRERQRDVQDIVRQIEKKELELRRETMERDRLSKMLKKVKK</sequence>
<reference evidence="2 3" key="1">
    <citation type="journal article" date="2018" name="Microb. Genom.">
        <title>Expanding an expanded genome: long-read sequencing of Trypanosoma cruzi.</title>
        <authorList>
            <person name="Berna L."/>
            <person name="Rodriguez M."/>
            <person name="Chiribao M.L."/>
            <person name="Parodi-Talice A."/>
            <person name="Pita S."/>
            <person name="Rijo G."/>
            <person name="Alvarez-Valin F."/>
            <person name="Robello C."/>
        </authorList>
    </citation>
    <scope>NUCLEOTIDE SEQUENCE [LARGE SCALE GENOMIC DNA]</scope>
    <source>
        <strain evidence="2 3">Dm28c</strain>
    </source>
</reference>
<evidence type="ECO:0000256" key="1">
    <source>
        <dbReference type="SAM" id="Coils"/>
    </source>
</evidence>
<dbReference type="VEuPathDB" id="TriTrypDB:TcG_02659"/>
<dbReference type="VEuPathDB" id="TriTrypDB:TcCL_Unassigned06085"/>
<dbReference type="VEuPathDB" id="TriTrypDB:TcCLB.510879.200"/>
<dbReference type="OrthoDB" id="245313at2759"/>
<accession>A0A2V2VY86</accession>
<keyword evidence="1" id="KW-0175">Coiled coil</keyword>
<proteinExistence type="predicted"/>
<gene>
    <name evidence="2" type="ORF">C4B63_7g253</name>
</gene>
<dbReference type="VEuPathDB" id="TriTrypDB:TCDM_14169"/>
<dbReference type="AlphaFoldDB" id="A0A2V2VY86"/>
<dbReference type="VEuPathDB" id="TriTrypDB:C3747_63g47"/>
<name>A0A2V2VY86_TRYCR</name>
<organism evidence="2 3">
    <name type="scientific">Trypanosoma cruzi</name>
    <dbReference type="NCBI Taxonomy" id="5693"/>
    <lineage>
        <taxon>Eukaryota</taxon>
        <taxon>Discoba</taxon>
        <taxon>Euglenozoa</taxon>
        <taxon>Kinetoplastea</taxon>
        <taxon>Metakinetoplastina</taxon>
        <taxon>Trypanosomatida</taxon>
        <taxon>Trypanosomatidae</taxon>
        <taxon>Trypanosoma</taxon>
        <taxon>Schizotrypanum</taxon>
    </lineage>
</organism>